<dbReference type="RefSeq" id="WP_254570217.1">
    <property type="nucleotide sequence ID" value="NZ_CP098502.1"/>
</dbReference>
<name>A0ABY5DRX5_9ACTN</name>
<evidence type="ECO:0000313" key="2">
    <source>
        <dbReference type="Proteomes" id="UP001056035"/>
    </source>
</evidence>
<sequence>MSSTPSDAALSGAAHLGTAAGLRAFTPAAVLARAGRLGGGRAATLVPLLALGELVGDKLPMVPARTSPPALAARAVSGGVAGQLAAGPQGAIAGAACAVVAAYGGQHTRAWLGRVTGRPDLQLALLEDALAVALAFRGARAAA</sequence>
<accession>A0ABY5DRX5</accession>
<reference evidence="1 2" key="1">
    <citation type="submission" date="2022-06" db="EMBL/GenBank/DDBJ databases">
        <title>Paraconexibacter antarcticus.</title>
        <authorList>
            <person name="Kim C.S."/>
        </authorList>
    </citation>
    <scope>NUCLEOTIDE SEQUENCE [LARGE SCALE GENOMIC DNA]</scope>
    <source>
        <strain evidence="1 2">02-257</strain>
    </source>
</reference>
<dbReference type="EMBL" id="CP098502">
    <property type="protein sequence ID" value="UTI63492.1"/>
    <property type="molecule type" value="Genomic_DNA"/>
</dbReference>
<proteinExistence type="predicted"/>
<gene>
    <name evidence="1" type="ORF">NBH00_19350</name>
</gene>
<evidence type="ECO:0000313" key="1">
    <source>
        <dbReference type="EMBL" id="UTI63492.1"/>
    </source>
</evidence>
<evidence type="ECO:0008006" key="3">
    <source>
        <dbReference type="Google" id="ProtNLM"/>
    </source>
</evidence>
<protein>
    <recommendedName>
        <fullName evidence="3">DUF4126 domain-containing protein</fullName>
    </recommendedName>
</protein>
<keyword evidence="2" id="KW-1185">Reference proteome</keyword>
<organism evidence="1 2">
    <name type="scientific">Paraconexibacter antarcticus</name>
    <dbReference type="NCBI Taxonomy" id="2949664"/>
    <lineage>
        <taxon>Bacteria</taxon>
        <taxon>Bacillati</taxon>
        <taxon>Actinomycetota</taxon>
        <taxon>Thermoleophilia</taxon>
        <taxon>Solirubrobacterales</taxon>
        <taxon>Paraconexibacteraceae</taxon>
        <taxon>Paraconexibacter</taxon>
    </lineage>
</organism>
<dbReference type="Proteomes" id="UP001056035">
    <property type="component" value="Chromosome"/>
</dbReference>